<sequence length="282" mass="31732">MSYILHNKPNETGIPRASAFFKVSGSGGSDVPRWVLNLEPHPDYQPGYEAGGNFIDTVNVYQNEQSEEWIGEWVEASQNRDSLVLATKFTMDYRSHAIGKGPRAANFAGNSRHSIHVSIRDSLKKLRTDYIDIYYVHYWDFTTSIKEAMNPLHILVKQGKVLYLGALDTPAWIAAAANTYAIDHGKTPFSIYQGRWNLLNRDFERDIIPMARQFSMSLAPWDVLGGGKFQSTAKLERRKSAGEGLRAFAGRPPHETEEEIKVSEALEKVASEHSINLSPHSH</sequence>
<evidence type="ECO:0000256" key="2">
    <source>
        <dbReference type="ARBA" id="ARBA00038157"/>
    </source>
</evidence>
<proteinExistence type="inferred from homology"/>
<dbReference type="Proteomes" id="UP000701341">
    <property type="component" value="Unassembled WGS sequence"/>
</dbReference>
<dbReference type="AlphaFoldDB" id="A0A9P5GNU8"/>
<evidence type="ECO:0000256" key="1">
    <source>
        <dbReference type="ARBA" id="ARBA00023002"/>
    </source>
</evidence>
<dbReference type="InterPro" id="IPR036812">
    <property type="entry name" value="NAD(P)_OxRdtase_dom_sf"/>
</dbReference>
<gene>
    <name evidence="4" type="ORF">PCG10_000412</name>
</gene>
<evidence type="ECO:0000313" key="4">
    <source>
        <dbReference type="EMBL" id="KAF7528567.1"/>
    </source>
</evidence>
<dbReference type="Pfam" id="PF00248">
    <property type="entry name" value="Aldo_ket_red"/>
    <property type="match status" value="1"/>
</dbReference>
<dbReference type="EMBL" id="JAAOZQ010000010">
    <property type="protein sequence ID" value="KAF7528567.1"/>
    <property type="molecule type" value="Genomic_DNA"/>
</dbReference>
<keyword evidence="1" id="KW-0560">Oxidoreductase</keyword>
<keyword evidence="5" id="KW-1185">Reference proteome</keyword>
<evidence type="ECO:0000259" key="3">
    <source>
        <dbReference type="Pfam" id="PF00248"/>
    </source>
</evidence>
<comment type="caution">
    <text evidence="4">The sequence shown here is derived from an EMBL/GenBank/DDBJ whole genome shotgun (WGS) entry which is preliminary data.</text>
</comment>
<organism evidence="4 5">
    <name type="scientific">Penicillium crustosum</name>
    <name type="common">Blue mold fungus</name>
    <dbReference type="NCBI Taxonomy" id="36656"/>
    <lineage>
        <taxon>Eukaryota</taxon>
        <taxon>Fungi</taxon>
        <taxon>Dikarya</taxon>
        <taxon>Ascomycota</taxon>
        <taxon>Pezizomycotina</taxon>
        <taxon>Eurotiomycetes</taxon>
        <taxon>Eurotiomycetidae</taxon>
        <taxon>Eurotiales</taxon>
        <taxon>Aspergillaceae</taxon>
        <taxon>Penicillium</taxon>
    </lineage>
</organism>
<evidence type="ECO:0000313" key="5">
    <source>
        <dbReference type="Proteomes" id="UP000701341"/>
    </source>
</evidence>
<protein>
    <recommendedName>
        <fullName evidence="3">NADP-dependent oxidoreductase domain-containing protein</fullName>
    </recommendedName>
</protein>
<dbReference type="InterPro" id="IPR023210">
    <property type="entry name" value="NADP_OxRdtase_dom"/>
</dbReference>
<dbReference type="InterPro" id="IPR050523">
    <property type="entry name" value="AKR_Detox_Biosynth"/>
</dbReference>
<name>A0A9P5GNU8_PENCR</name>
<comment type="similarity">
    <text evidence="2">Belongs to the aldo/keto reductase family. Aldo/keto reductase 2 subfamily.</text>
</comment>
<dbReference type="GO" id="GO:0016491">
    <property type="term" value="F:oxidoreductase activity"/>
    <property type="evidence" value="ECO:0007669"/>
    <property type="project" value="UniProtKB-KW"/>
</dbReference>
<dbReference type="SUPFAM" id="SSF51430">
    <property type="entry name" value="NAD(P)-linked oxidoreductase"/>
    <property type="match status" value="1"/>
</dbReference>
<dbReference type="Gene3D" id="3.20.20.100">
    <property type="entry name" value="NADP-dependent oxidoreductase domain"/>
    <property type="match status" value="1"/>
</dbReference>
<accession>A0A9P5GNU8</accession>
<feature type="domain" description="NADP-dependent oxidoreductase" evidence="3">
    <location>
        <begin position="48"/>
        <end position="277"/>
    </location>
</feature>
<dbReference type="PANTHER" id="PTHR43364:SF2">
    <property type="entry name" value="ARYL-ALCOHOL DEHYDROGENASE AAD10-RELATED"/>
    <property type="match status" value="1"/>
</dbReference>
<reference evidence="4" key="1">
    <citation type="submission" date="2020-02" db="EMBL/GenBank/DDBJ databases">
        <authorList>
            <person name="Lichtner F.J."/>
        </authorList>
    </citation>
    <scope>NUCLEOTIDE SEQUENCE</scope>
    <source>
        <strain evidence="4">G10</strain>
    </source>
</reference>
<dbReference type="PANTHER" id="PTHR43364">
    <property type="entry name" value="NADH-SPECIFIC METHYLGLYOXAL REDUCTASE-RELATED"/>
    <property type="match status" value="1"/>
</dbReference>